<dbReference type="Gene3D" id="3.40.390.10">
    <property type="entry name" value="Collagenase (Catalytic Domain)"/>
    <property type="match status" value="1"/>
</dbReference>
<evidence type="ECO:0000259" key="12">
    <source>
        <dbReference type="Pfam" id="PF02558"/>
    </source>
</evidence>
<dbReference type="Gene3D" id="1.10.1370.10">
    <property type="entry name" value="Neurolysin, domain 3"/>
    <property type="match status" value="1"/>
</dbReference>
<proteinExistence type="inferred from homology"/>
<dbReference type="Gene3D" id="3.40.50.720">
    <property type="entry name" value="NAD(P)-binding Rossmann-like Domain"/>
    <property type="match status" value="2"/>
</dbReference>
<dbReference type="PRINTS" id="PR00081">
    <property type="entry name" value="GDHRDH"/>
</dbReference>
<dbReference type="Proteomes" id="UP001302367">
    <property type="component" value="Chromosome 2"/>
</dbReference>
<evidence type="ECO:0000259" key="11">
    <source>
        <dbReference type="Pfam" id="PF01432"/>
    </source>
</evidence>
<dbReference type="OrthoDB" id="534666at2759"/>
<sequence>MRAPLVLTKCLLTFGIHANLATSLVVRQGDVKLLPLILNETADSLQQVGKEAADGEKHFIEQLLQNVTPQASTFNNTIAAYWQNRNALSQRTAKIYLYANIGDYPDLTGPSRAARDTYEDALDNTFTNEQFYELVHAVYIQYFDPAGAPSDKKQWPADLDEEDIKMLRITWHSFVDNGLNLKPEEQDRLKAISDSADQVESAFMDALGNITTGPPLYFTRKELPGVPDELIAKLAKDNGQDGNRYAVSIDDLDIVSQCNNATTRQVVWLRGNRLVPENIDRLKQTIALRAEQANLLGYPSYAAYALQDTLIANPENVRSFIDQIDAKLQPLNREQYIGILKGLKKEEEGTDEFLFEWDQDYYESKAKAAGMKKRQSKEPNSSEYYEAIETISRMLEVLGPVFHFRFEKLSAVTTVPGHSAKDVVWNPSVQLYAVYDTDDNSPVGHLYVDPYHRDSDDALASTAYTISTGSSFVKSDGTRNPISVVVKYYFDAPNGDQPTLLDSDQLHLLFRLFGSVLSSFSGKVKYNALSAVSSAIPSDFSNVIQSTLEGWSNDPQTLERISEHWSYVSPEAQQAWQKANPNQPQPPKQIPQNSPAGSTDSNPRGLSNGHNVWFALYSASLSAWDQYLYGQSHPVDTTSLDFVREFKRISKQYRKLDHIGDTGVTDTSKWDYPFTYDSHNMQTPGSVYDYSLSWLYAADLFSRFQEDPFSTSIGGQFRTLLLVPGASEDYEAQIETFLGRKLDFGKYLGTLGRNMHETNILGPDPRYRLSTLELALLLLYLAEDPILPDEINESAAPVSAPDVLGNFDHRPDASIVDADAILHALVVVPRIIGSIWIVLIAPRFEVLSNSCRASTFQYLLVLNDCDLQLVEYIQAVAELQVIPDEMPVSVQEDLPIRVVVVCTAIDYRSPVVFVVFFHPSLDLICFVRGAATTWSAGAFVPDRGTSHTTTRQHVGYRVLARVLDTHSEKRDWSKGGAGAIHLLSQLADSLAQDVRPDAGEPYTSIDLEMPDDSLQDRVVLVTGGASGIGFATAKRLLERGALVYLTDINEEALEQAASTLNDPERVCAHRVDVTKRDAVKAAIVSAKEHFGRLDAIGSIAGTGGRRLGHDFIWETTSDEYDFNFDINVRGTFNILSEALAPGVGFEKGAVFAASKHAMTGLVKSAAKEVGKRGIRVNAVLPGVIDTPMHQRNLDSGFPDPGPDAPLSRVGKAEEVAEVIVFLLSDEASFVTGSLCSVDGAVGSVLGWLLARTAPYRVSVVCKSNFAHVQEHGFRLRTTTWGDGLFTPHRVFEAGSALQRPSGAGYAYIILANKIKTEQSRSQMVHDLQHITTPNTILVSTQNGLGNEAALRDAFPSNVIISMVCNLVCCQLSPGVIEQRTSIKPHAFHVGVYGRISQSDFTADESKAVESLLACDKQFVAVDNALLEKWQKAVFNNAWNSMTALTGVDTHELFESPAALELVRHLAEEARQIGIASGVELGGMVPDKVIEIARSCDPIVTSMLYDARRGRALELAPITGFLVAQAARVGIPAPYTTDVYRQLKQMNASLRA</sequence>
<dbReference type="CDD" id="cd05233">
    <property type="entry name" value="SDR_c"/>
    <property type="match status" value="1"/>
</dbReference>
<protein>
    <submittedName>
        <fullName evidence="14">Saccharolysin</fullName>
    </submittedName>
</protein>
<reference evidence="14 16" key="1">
    <citation type="submission" date="2015-10" db="EMBL/GenBank/DDBJ databases">
        <title>The cercosporin biosynthetic gene cluster was horizontally transferred to several fungal lineages and shown to be expanded in Cercospora beticola based on microsynteny with recipient genomes.</title>
        <authorList>
            <person name="De Jonge R."/>
            <person name="Ebert M.K."/>
            <person name="Suttle J.C."/>
            <person name="Jurick Ii W.M."/>
            <person name="Secor G.A."/>
            <person name="Thomma B.P."/>
            <person name="Van De Peer Y."/>
            <person name="Bolton M.D."/>
        </authorList>
    </citation>
    <scope>NUCLEOTIDE SEQUENCE [LARGE SCALE GENOMIC DNA]</scope>
    <source>
        <strain evidence="14 16">09-40</strain>
    </source>
</reference>
<name>A0A2G5I6K8_CERBT</name>
<dbReference type="Pfam" id="PF01432">
    <property type="entry name" value="Peptidase_M3"/>
    <property type="match status" value="1"/>
</dbReference>
<feature type="compositionally biased region" description="Low complexity" evidence="9">
    <location>
        <begin position="572"/>
        <end position="582"/>
    </location>
</feature>
<dbReference type="InterPro" id="IPR013328">
    <property type="entry name" value="6PGD_dom2"/>
</dbReference>
<organism evidence="14 16">
    <name type="scientific">Cercospora beticola</name>
    <name type="common">Sugarbeet leaf spot fungus</name>
    <dbReference type="NCBI Taxonomy" id="122368"/>
    <lineage>
        <taxon>Eukaryota</taxon>
        <taxon>Fungi</taxon>
        <taxon>Dikarya</taxon>
        <taxon>Ascomycota</taxon>
        <taxon>Pezizomycotina</taxon>
        <taxon>Dothideomycetes</taxon>
        <taxon>Dothideomycetidae</taxon>
        <taxon>Mycosphaerellales</taxon>
        <taxon>Mycosphaerellaceae</taxon>
        <taxon>Cercospora</taxon>
    </lineage>
</organism>
<evidence type="ECO:0000313" key="17">
    <source>
        <dbReference type="Proteomes" id="UP001302367"/>
    </source>
</evidence>
<evidence type="ECO:0000256" key="6">
    <source>
        <dbReference type="ARBA" id="ARBA00022857"/>
    </source>
</evidence>
<keyword evidence="2 8" id="KW-0645">Protease</keyword>
<keyword evidence="6" id="KW-0521">NADP</keyword>
<dbReference type="Pfam" id="PF00106">
    <property type="entry name" value="adh_short"/>
    <property type="match status" value="1"/>
</dbReference>
<dbReference type="FunFam" id="3.40.50.720:FF:000084">
    <property type="entry name" value="Short-chain dehydrogenase reductase"/>
    <property type="match status" value="1"/>
</dbReference>
<dbReference type="InterPro" id="IPR013332">
    <property type="entry name" value="KPR_N"/>
</dbReference>
<feature type="domain" description="Ketopantoate reductase C-terminal" evidence="13">
    <location>
        <begin position="1425"/>
        <end position="1545"/>
    </location>
</feature>
<evidence type="ECO:0000256" key="9">
    <source>
        <dbReference type="SAM" id="MobiDB-lite"/>
    </source>
</evidence>
<dbReference type="SUPFAM" id="SSF55486">
    <property type="entry name" value="Metalloproteases ('zincins'), catalytic domain"/>
    <property type="match status" value="1"/>
</dbReference>
<dbReference type="PANTHER" id="PTHR11804:SF84">
    <property type="entry name" value="SACCHAROLYSIN"/>
    <property type="match status" value="1"/>
</dbReference>
<evidence type="ECO:0000256" key="5">
    <source>
        <dbReference type="ARBA" id="ARBA00022833"/>
    </source>
</evidence>
<dbReference type="GO" id="GO:0006508">
    <property type="term" value="P:proteolysis"/>
    <property type="evidence" value="ECO:0007669"/>
    <property type="project" value="UniProtKB-KW"/>
</dbReference>
<dbReference type="GO" id="GO:0006518">
    <property type="term" value="P:peptide metabolic process"/>
    <property type="evidence" value="ECO:0007669"/>
    <property type="project" value="TreeGrafter"/>
</dbReference>
<dbReference type="Pfam" id="PF08546">
    <property type="entry name" value="ApbA_C"/>
    <property type="match status" value="1"/>
</dbReference>
<gene>
    <name evidence="14" type="ORF">CB0940_02249</name>
    <name evidence="15" type="ORF">RHO25_002198</name>
</gene>
<dbReference type="InterPro" id="IPR013752">
    <property type="entry name" value="KPA_reductase"/>
</dbReference>
<dbReference type="InterPro" id="IPR008927">
    <property type="entry name" value="6-PGluconate_DH-like_C_sf"/>
</dbReference>
<evidence type="ECO:0000313" key="16">
    <source>
        <dbReference type="Proteomes" id="UP000230605"/>
    </source>
</evidence>
<dbReference type="EMBL" id="LKMD01000100">
    <property type="protein sequence ID" value="PIB00430.1"/>
    <property type="molecule type" value="Genomic_DNA"/>
</dbReference>
<evidence type="ECO:0000256" key="1">
    <source>
        <dbReference type="ARBA" id="ARBA00006040"/>
    </source>
</evidence>
<feature type="domain" description="Peptidase M3A/M3B catalytic" evidence="11">
    <location>
        <begin position="256"/>
        <end position="742"/>
    </location>
</feature>
<feature type="chain" id="PRO_5013821492" evidence="10">
    <location>
        <begin position="22"/>
        <end position="1551"/>
    </location>
</feature>
<dbReference type="Proteomes" id="UP000230605">
    <property type="component" value="Chromosome 1"/>
</dbReference>
<reference evidence="15 17" key="2">
    <citation type="submission" date="2023-09" db="EMBL/GenBank/DDBJ databases">
        <title>Complete-Gapless Cercospora beticola genome.</title>
        <authorList>
            <person name="Wyatt N.A."/>
            <person name="Spanner R.E."/>
            <person name="Bolton M.D."/>
        </authorList>
    </citation>
    <scope>NUCLEOTIDE SEQUENCE [LARGE SCALE GENOMIC DNA]</scope>
    <source>
        <strain evidence="15">Cb09-40</strain>
    </source>
</reference>
<keyword evidence="17" id="KW-1185">Reference proteome</keyword>
<keyword evidence="4 8" id="KW-0378">Hydrolase</keyword>
<keyword evidence="5 8" id="KW-0862">Zinc</keyword>
<dbReference type="InterPro" id="IPR036291">
    <property type="entry name" value="NAD(P)-bd_dom_sf"/>
</dbReference>
<dbReference type="EMBL" id="CP134185">
    <property type="protein sequence ID" value="WPA97588.1"/>
    <property type="molecule type" value="Genomic_DNA"/>
</dbReference>
<dbReference type="Gene3D" id="1.10.1040.10">
    <property type="entry name" value="N-(1-d-carboxylethyl)-l-norvaline Dehydrogenase, domain 2"/>
    <property type="match status" value="1"/>
</dbReference>
<dbReference type="GO" id="GO:0004222">
    <property type="term" value="F:metalloendopeptidase activity"/>
    <property type="evidence" value="ECO:0007669"/>
    <property type="project" value="InterPro"/>
</dbReference>
<evidence type="ECO:0000256" key="2">
    <source>
        <dbReference type="ARBA" id="ARBA00022670"/>
    </source>
</evidence>
<comment type="cofactor">
    <cofactor evidence="8">
        <name>Zn(2+)</name>
        <dbReference type="ChEBI" id="CHEBI:29105"/>
    </cofactor>
    <text evidence="8">Binds 1 zinc ion.</text>
</comment>
<accession>A0A2G5I6K8</accession>
<keyword evidence="10" id="KW-0732">Signal</keyword>
<dbReference type="InterPro" id="IPR024077">
    <property type="entry name" value="Neurolysin/TOP_dom2"/>
</dbReference>
<dbReference type="FunFam" id="1.10.1040.10:FF:000017">
    <property type="entry name" value="2-dehydropantoate 2-reductase"/>
    <property type="match status" value="1"/>
</dbReference>
<dbReference type="GO" id="GO:0046872">
    <property type="term" value="F:metal ion binding"/>
    <property type="evidence" value="ECO:0007669"/>
    <property type="project" value="UniProtKB-UniRule"/>
</dbReference>
<dbReference type="PANTHER" id="PTHR11804">
    <property type="entry name" value="PROTEASE M3 THIMET OLIGOPEPTIDASE-RELATED"/>
    <property type="match status" value="1"/>
</dbReference>
<comment type="similarity">
    <text evidence="1 8">Belongs to the peptidase M3 family.</text>
</comment>
<evidence type="ECO:0000256" key="7">
    <source>
        <dbReference type="ARBA" id="ARBA00023049"/>
    </source>
</evidence>
<dbReference type="InterPro" id="IPR045090">
    <property type="entry name" value="Pept_M3A_M3B"/>
</dbReference>
<dbReference type="InterPro" id="IPR001567">
    <property type="entry name" value="Pept_M3A_M3B_dom"/>
</dbReference>
<evidence type="ECO:0000256" key="10">
    <source>
        <dbReference type="SAM" id="SignalP"/>
    </source>
</evidence>
<dbReference type="InterPro" id="IPR024079">
    <property type="entry name" value="MetalloPept_cat_dom_sf"/>
</dbReference>
<evidence type="ECO:0000313" key="14">
    <source>
        <dbReference type="EMBL" id="PIB00430.1"/>
    </source>
</evidence>
<dbReference type="InterPro" id="IPR002347">
    <property type="entry name" value="SDR_fam"/>
</dbReference>
<feature type="domain" description="Ketopantoate reductase N-terminal" evidence="12">
    <location>
        <begin position="1239"/>
        <end position="1380"/>
    </location>
</feature>
<keyword evidence="7 8" id="KW-0482">Metalloprotease</keyword>
<keyword evidence="3 8" id="KW-0479">Metal-binding</keyword>
<dbReference type="SUPFAM" id="SSF48179">
    <property type="entry name" value="6-phosphogluconate dehydrogenase C-terminal domain-like"/>
    <property type="match status" value="1"/>
</dbReference>
<evidence type="ECO:0000313" key="15">
    <source>
        <dbReference type="EMBL" id="WPA97588.1"/>
    </source>
</evidence>
<evidence type="ECO:0000256" key="4">
    <source>
        <dbReference type="ARBA" id="ARBA00022801"/>
    </source>
</evidence>
<feature type="region of interest" description="Disordered" evidence="9">
    <location>
        <begin position="572"/>
        <end position="604"/>
    </location>
</feature>
<dbReference type="SUPFAM" id="SSF51735">
    <property type="entry name" value="NAD(P)-binding Rossmann-fold domains"/>
    <property type="match status" value="1"/>
</dbReference>
<evidence type="ECO:0000256" key="3">
    <source>
        <dbReference type="ARBA" id="ARBA00022723"/>
    </source>
</evidence>
<evidence type="ECO:0000256" key="8">
    <source>
        <dbReference type="RuleBase" id="RU003435"/>
    </source>
</evidence>
<dbReference type="Pfam" id="PF02558">
    <property type="entry name" value="ApbA"/>
    <property type="match status" value="1"/>
</dbReference>
<evidence type="ECO:0000259" key="13">
    <source>
        <dbReference type="Pfam" id="PF08546"/>
    </source>
</evidence>
<feature type="signal peptide" evidence="10">
    <location>
        <begin position="1"/>
        <end position="21"/>
    </location>
</feature>